<dbReference type="InterPro" id="IPR007817">
    <property type="entry name" value="Isocyanide_synthase_DIT1"/>
</dbReference>
<proteinExistence type="predicted"/>
<dbReference type="AlphaFoldDB" id="G2YBW9"/>
<dbReference type="EMBL" id="FQ790313">
    <property type="protein sequence ID" value="CCD34710.1"/>
    <property type="molecule type" value="Genomic_DNA"/>
</dbReference>
<sequence>MSLLNTKTGFTTPWHCSVALMANGEWVSAPMGDFKEDDNLEVIYEDGRPSYFKQNKHVLENRMDDKISATNLQKSNTFEDRSTRFIADNNTALEKCQQQPSVVVSILAI</sequence>
<organism evidence="1 2">
    <name type="scientific">Botryotinia fuckeliana (strain T4)</name>
    <name type="common">Noble rot fungus</name>
    <name type="synonym">Botrytis cinerea</name>
    <dbReference type="NCBI Taxonomy" id="999810"/>
    <lineage>
        <taxon>Eukaryota</taxon>
        <taxon>Fungi</taxon>
        <taxon>Dikarya</taxon>
        <taxon>Ascomycota</taxon>
        <taxon>Pezizomycotina</taxon>
        <taxon>Leotiomycetes</taxon>
        <taxon>Helotiales</taxon>
        <taxon>Sclerotiniaceae</taxon>
        <taxon>Botrytis</taxon>
    </lineage>
</organism>
<dbReference type="PANTHER" id="PTHR37285:SF5">
    <property type="entry name" value="SPORE WALL MATURATION PROTEIN DIT1"/>
    <property type="match status" value="1"/>
</dbReference>
<protein>
    <submittedName>
        <fullName evidence="1">Uncharacterized protein</fullName>
    </submittedName>
</protein>
<evidence type="ECO:0000313" key="1">
    <source>
        <dbReference type="EMBL" id="CCD34710.1"/>
    </source>
</evidence>
<dbReference type="HOGENOM" id="CLU_2183542_0_0_1"/>
<dbReference type="PANTHER" id="PTHR37285">
    <property type="entry name" value="SPORE WALL MATURATION PROTEIN DIT1"/>
    <property type="match status" value="1"/>
</dbReference>
<dbReference type="Proteomes" id="UP000008177">
    <property type="component" value="Unplaced contigs"/>
</dbReference>
<evidence type="ECO:0000313" key="2">
    <source>
        <dbReference type="Proteomes" id="UP000008177"/>
    </source>
</evidence>
<reference evidence="2" key="1">
    <citation type="journal article" date="2011" name="PLoS Genet.">
        <title>Genomic analysis of the necrotrophic fungal pathogens Sclerotinia sclerotiorum and Botrytis cinerea.</title>
        <authorList>
            <person name="Amselem J."/>
            <person name="Cuomo C.A."/>
            <person name="van Kan J.A."/>
            <person name="Viaud M."/>
            <person name="Benito E.P."/>
            <person name="Couloux A."/>
            <person name="Coutinho P.M."/>
            <person name="de Vries R.P."/>
            <person name="Dyer P.S."/>
            <person name="Fillinger S."/>
            <person name="Fournier E."/>
            <person name="Gout L."/>
            <person name="Hahn M."/>
            <person name="Kohn L."/>
            <person name="Lapalu N."/>
            <person name="Plummer K.M."/>
            <person name="Pradier J.M."/>
            <person name="Quevillon E."/>
            <person name="Sharon A."/>
            <person name="Simon A."/>
            <person name="ten Have A."/>
            <person name="Tudzynski B."/>
            <person name="Tudzynski P."/>
            <person name="Wincker P."/>
            <person name="Andrew M."/>
            <person name="Anthouard V."/>
            <person name="Beever R.E."/>
            <person name="Beffa R."/>
            <person name="Benoit I."/>
            <person name="Bouzid O."/>
            <person name="Brault B."/>
            <person name="Chen Z."/>
            <person name="Choquer M."/>
            <person name="Collemare J."/>
            <person name="Cotton P."/>
            <person name="Danchin E.G."/>
            <person name="Da Silva C."/>
            <person name="Gautier A."/>
            <person name="Giraud C."/>
            <person name="Giraud T."/>
            <person name="Gonzalez C."/>
            <person name="Grossetete S."/>
            <person name="Guldener U."/>
            <person name="Henrissat B."/>
            <person name="Howlett B.J."/>
            <person name="Kodira C."/>
            <person name="Kretschmer M."/>
            <person name="Lappartient A."/>
            <person name="Leroch M."/>
            <person name="Levis C."/>
            <person name="Mauceli E."/>
            <person name="Neuveglise C."/>
            <person name="Oeser B."/>
            <person name="Pearson M."/>
            <person name="Poulain J."/>
            <person name="Poussereau N."/>
            <person name="Quesneville H."/>
            <person name="Rascle C."/>
            <person name="Schumacher J."/>
            <person name="Segurens B."/>
            <person name="Sexton A."/>
            <person name="Silva E."/>
            <person name="Sirven C."/>
            <person name="Soanes D.M."/>
            <person name="Talbot N.J."/>
            <person name="Templeton M."/>
            <person name="Yandava C."/>
            <person name="Yarden O."/>
            <person name="Zeng Q."/>
            <person name="Rollins J.A."/>
            <person name="Lebrun M.H."/>
            <person name="Dickman M."/>
        </authorList>
    </citation>
    <scope>NUCLEOTIDE SEQUENCE [LARGE SCALE GENOMIC DNA]</scope>
    <source>
        <strain evidence="2">T4</strain>
    </source>
</reference>
<dbReference type="InParanoid" id="G2YBW9"/>
<gene>
    <name evidence="1" type="ORF">BofuT4_P101140.1</name>
</gene>
<accession>G2YBW9</accession>
<name>G2YBW9_BOTF4</name>